<sequence length="82" mass="8686">MKVTIGDLRRLLESELPDPTLILIEGQVRVVSAADDDNRSGAIEVTTQAELRSRLSGGPEPGDGELEAVAATLNTMIVERGA</sequence>
<reference evidence="2 4" key="2">
    <citation type="submission" date="2016-11" db="EMBL/GenBank/DDBJ databases">
        <title>Genome sequencing of Amycolatopsis regifaucium.</title>
        <authorList>
            <person name="Mayilraj S."/>
            <person name="Kaur N."/>
        </authorList>
    </citation>
    <scope>NUCLEOTIDE SEQUENCE [LARGE SCALE GENOMIC DNA]</scope>
    <source>
        <strain evidence="2 4">GY080</strain>
    </source>
</reference>
<gene>
    <name evidence="2" type="ORF">ATP06_0234015</name>
    <name evidence="1" type="ORF">AVL48_37810</name>
</gene>
<dbReference type="Proteomes" id="UP000076321">
    <property type="component" value="Unassembled WGS sequence"/>
</dbReference>
<dbReference type="OrthoDB" id="3629832at2"/>
<evidence type="ECO:0000313" key="1">
    <source>
        <dbReference type="EMBL" id="KZB80912.1"/>
    </source>
</evidence>
<evidence type="ECO:0000313" key="2">
    <source>
        <dbReference type="EMBL" id="OKA03880.1"/>
    </source>
</evidence>
<accession>A0A154M8L3</accession>
<dbReference type="Proteomes" id="UP000186883">
    <property type="component" value="Unassembled WGS sequence"/>
</dbReference>
<dbReference type="AlphaFoldDB" id="A0A154M8L3"/>
<name>A0A154M8L3_9PSEU</name>
<dbReference type="EMBL" id="LOBU02000025">
    <property type="protein sequence ID" value="OKA03880.1"/>
    <property type="molecule type" value="Genomic_DNA"/>
</dbReference>
<dbReference type="RefSeq" id="WP_061990401.1">
    <property type="nucleotide sequence ID" value="NZ_FOPQ01000038.1"/>
</dbReference>
<keyword evidence="4" id="KW-1185">Reference proteome</keyword>
<dbReference type="EMBL" id="LQCI01000040">
    <property type="protein sequence ID" value="KZB80912.1"/>
    <property type="molecule type" value="Genomic_DNA"/>
</dbReference>
<evidence type="ECO:0000313" key="3">
    <source>
        <dbReference type="Proteomes" id="UP000076321"/>
    </source>
</evidence>
<protein>
    <submittedName>
        <fullName evidence="1">Uncharacterized protein</fullName>
    </submittedName>
</protein>
<comment type="caution">
    <text evidence="1">The sequence shown here is derived from an EMBL/GenBank/DDBJ whole genome shotgun (WGS) entry which is preliminary data.</text>
</comment>
<evidence type="ECO:0000313" key="4">
    <source>
        <dbReference type="Proteomes" id="UP000186883"/>
    </source>
</evidence>
<organism evidence="1 3">
    <name type="scientific">Amycolatopsis regifaucium</name>
    <dbReference type="NCBI Taxonomy" id="546365"/>
    <lineage>
        <taxon>Bacteria</taxon>
        <taxon>Bacillati</taxon>
        <taxon>Actinomycetota</taxon>
        <taxon>Actinomycetes</taxon>
        <taxon>Pseudonocardiales</taxon>
        <taxon>Pseudonocardiaceae</taxon>
        <taxon>Amycolatopsis</taxon>
    </lineage>
</organism>
<reference evidence="1 3" key="1">
    <citation type="submission" date="2015-12" db="EMBL/GenBank/DDBJ databases">
        <title>Amycolatopsis regifaucium genome sequencing and assembly.</title>
        <authorList>
            <person name="Mayilraj S."/>
        </authorList>
    </citation>
    <scope>NUCLEOTIDE SEQUENCE [LARGE SCALE GENOMIC DNA]</scope>
    <source>
        <strain evidence="1 3">GY080</strain>
    </source>
</reference>
<proteinExistence type="predicted"/>